<reference evidence="2 3" key="1">
    <citation type="submission" date="2014-12" db="EMBL/GenBank/DDBJ databases">
        <title>Draft Genome Sequence of Pseudoalteromonas luteoviolacea HI1.</title>
        <authorList>
            <person name="Asahina A.Y."/>
            <person name="Hadfield M.G."/>
        </authorList>
    </citation>
    <scope>NUCLEOTIDE SEQUENCE [LARGE SCALE GENOMIC DNA]</scope>
    <source>
        <strain evidence="2 3">HI1</strain>
    </source>
</reference>
<feature type="signal peptide" evidence="1">
    <location>
        <begin position="1"/>
        <end position="19"/>
    </location>
</feature>
<accession>A0A0C1MS89</accession>
<evidence type="ECO:0008006" key="4">
    <source>
        <dbReference type="Google" id="ProtNLM"/>
    </source>
</evidence>
<dbReference type="Proteomes" id="UP000031327">
    <property type="component" value="Unassembled WGS sequence"/>
</dbReference>
<feature type="chain" id="PRO_5002153806" description="Outer membrane protein beta-barrel domain-containing protein" evidence="1">
    <location>
        <begin position="20"/>
        <end position="147"/>
    </location>
</feature>
<evidence type="ECO:0000256" key="1">
    <source>
        <dbReference type="SAM" id="SignalP"/>
    </source>
</evidence>
<dbReference type="EMBL" id="JWIC01000005">
    <property type="protein sequence ID" value="KID57608.1"/>
    <property type="molecule type" value="Genomic_DNA"/>
</dbReference>
<evidence type="ECO:0000313" key="3">
    <source>
        <dbReference type="Proteomes" id="UP000031327"/>
    </source>
</evidence>
<evidence type="ECO:0000313" key="2">
    <source>
        <dbReference type="EMBL" id="KID57608.1"/>
    </source>
</evidence>
<proteinExistence type="predicted"/>
<dbReference type="RefSeq" id="WP_039609378.1">
    <property type="nucleotide sequence ID" value="NZ_JWIC01000005.1"/>
</dbReference>
<organism evidence="2 3">
    <name type="scientific">Pseudoalteromonas luteoviolacea</name>
    <dbReference type="NCBI Taxonomy" id="43657"/>
    <lineage>
        <taxon>Bacteria</taxon>
        <taxon>Pseudomonadati</taxon>
        <taxon>Pseudomonadota</taxon>
        <taxon>Gammaproteobacteria</taxon>
        <taxon>Alteromonadales</taxon>
        <taxon>Pseudoalteromonadaceae</taxon>
        <taxon>Pseudoalteromonas</taxon>
    </lineage>
</organism>
<dbReference type="AlphaFoldDB" id="A0A0C1MS89"/>
<name>A0A0C1MS89_9GAMM</name>
<comment type="caution">
    <text evidence="2">The sequence shown here is derived from an EMBL/GenBank/DDBJ whole genome shotgun (WGS) entry which is preliminary data.</text>
</comment>
<gene>
    <name evidence="2" type="ORF">JF50_10555</name>
</gene>
<protein>
    <recommendedName>
        <fullName evidence="4">Outer membrane protein beta-barrel domain-containing protein</fullName>
    </recommendedName>
</protein>
<sequence length="147" mass="16408">MRKKILPVAMMLSSFSAFSAEFELAAGIGSQYAGVLGAQAAVKVDDIRYFAALGIPGVAAGAQFQLPDEPHHSVGINFGRFHTIFNHKTDILGLTYTYHFNGFHDSGWEIGTGIGYIRRDEYHPLFSKVTYEEEREVGLLWNLGYRF</sequence>
<dbReference type="OrthoDB" id="6228374at2"/>
<keyword evidence="1" id="KW-0732">Signal</keyword>